<evidence type="ECO:0000259" key="8">
    <source>
        <dbReference type="PROSITE" id="PS50893"/>
    </source>
</evidence>
<reference evidence="10 11" key="2">
    <citation type="submission" date="2020-08" db="EMBL/GenBank/DDBJ databases">
        <authorList>
            <person name="Ueki A."/>
            <person name="Tonouchi A."/>
        </authorList>
    </citation>
    <scope>NUCLEOTIDE SEQUENCE [LARGE SCALE GENOMIC DNA]</scope>
    <source>
        <strain evidence="10 11">CTTW</strain>
    </source>
</reference>
<dbReference type="Gene3D" id="1.20.1560.10">
    <property type="entry name" value="ABC transporter type 1, transmembrane domain"/>
    <property type="match status" value="1"/>
</dbReference>
<dbReference type="GO" id="GO:0140359">
    <property type="term" value="F:ABC-type transporter activity"/>
    <property type="evidence" value="ECO:0007669"/>
    <property type="project" value="InterPro"/>
</dbReference>
<feature type="transmembrane region" description="Helical" evidence="7">
    <location>
        <begin position="16"/>
        <end position="40"/>
    </location>
</feature>
<dbReference type="Gene3D" id="3.40.50.300">
    <property type="entry name" value="P-loop containing nucleotide triphosphate hydrolases"/>
    <property type="match status" value="1"/>
</dbReference>
<gene>
    <name evidence="10" type="primary">mdlB_1</name>
    <name evidence="10" type="ORF">bsdcttw_04450</name>
</gene>
<dbReference type="InterPro" id="IPR017871">
    <property type="entry name" value="ABC_transporter-like_CS"/>
</dbReference>
<dbReference type="PROSITE" id="PS00211">
    <property type="entry name" value="ABC_TRANSPORTER_1"/>
    <property type="match status" value="1"/>
</dbReference>
<evidence type="ECO:0000256" key="5">
    <source>
        <dbReference type="ARBA" id="ARBA00022989"/>
    </source>
</evidence>
<sequence length="565" mass="63139">MGSYKKQFYVKNRLNFILTILTCVFATALNIATAFILKLLMDVTTGDSLKDLEKIIICSILYIAVAVLVLLLKRHYYNNYMKHAMVRFKNYAFSKLLGKSINSFDRQVTGKYISIFTNDMASIETNYVEANLKITTQILSFLGGLAAMAYLNWLLMLCVLVISMLPILVSLVFGKSMEEKVRIASARNEGFVSMVKDILTGFSVVKSFRAEKEILGLYKEQNIEVETAKNNKRRTSDFINILSSSSSMVVEFTTFGLGAYLAIKHIITAGTVIAFIQLLNYVLGPVGTLGPLFTERKAAKSLIDKIENATDTIEGEGAADEKESFENSISFQNVTFSYEKEQKVLNSINLTIDKGESCVIVGASGSGKSTLVNLLLGYHNDYEGEICIDGKNLKCLANSSLYNLFSVIQQNVFIFDGTIKDNITMYKFFEPTAVAEVIEKSGLEKLIMEKGEDYKCGENGSFLSGGEKQRISIARSLLRKTPILIMDEATSALDLKTAWLVEEEISRLKDLTRIVISHRMDEGNLRLYDKIIALNNGQITEIGDFDQLMEKKGYFYSLFQVAKSA</sequence>
<dbReference type="CDD" id="cd07346">
    <property type="entry name" value="ABC_6TM_exporters"/>
    <property type="match status" value="1"/>
</dbReference>
<dbReference type="AlphaFoldDB" id="A0A7I8DJ69"/>
<dbReference type="SUPFAM" id="SSF52540">
    <property type="entry name" value="P-loop containing nucleoside triphosphate hydrolases"/>
    <property type="match status" value="1"/>
</dbReference>
<dbReference type="GO" id="GO:0005524">
    <property type="term" value="F:ATP binding"/>
    <property type="evidence" value="ECO:0007669"/>
    <property type="project" value="UniProtKB-KW"/>
</dbReference>
<dbReference type="GO" id="GO:0034040">
    <property type="term" value="F:ATPase-coupled lipid transmembrane transporter activity"/>
    <property type="evidence" value="ECO:0007669"/>
    <property type="project" value="TreeGrafter"/>
</dbReference>
<keyword evidence="6 7" id="KW-0472">Membrane</keyword>
<keyword evidence="3" id="KW-0547">Nucleotide-binding</keyword>
<keyword evidence="5 7" id="KW-1133">Transmembrane helix</keyword>
<dbReference type="PANTHER" id="PTHR24221:SF654">
    <property type="entry name" value="ATP-BINDING CASSETTE SUB-FAMILY B MEMBER 6"/>
    <property type="match status" value="1"/>
</dbReference>
<keyword evidence="11" id="KW-1185">Reference proteome</keyword>
<evidence type="ECO:0000313" key="11">
    <source>
        <dbReference type="Proteomes" id="UP000515703"/>
    </source>
</evidence>
<evidence type="ECO:0000256" key="7">
    <source>
        <dbReference type="SAM" id="Phobius"/>
    </source>
</evidence>
<keyword evidence="2 7" id="KW-0812">Transmembrane</keyword>
<evidence type="ECO:0000256" key="2">
    <source>
        <dbReference type="ARBA" id="ARBA00022692"/>
    </source>
</evidence>
<feature type="domain" description="ABC transporter" evidence="8">
    <location>
        <begin position="329"/>
        <end position="561"/>
    </location>
</feature>
<dbReference type="Proteomes" id="UP000515703">
    <property type="component" value="Chromosome"/>
</dbReference>
<dbReference type="RefSeq" id="WP_207726480.1">
    <property type="nucleotide sequence ID" value="NZ_AP023368.1"/>
</dbReference>
<evidence type="ECO:0000313" key="10">
    <source>
        <dbReference type="EMBL" id="BCJ97404.1"/>
    </source>
</evidence>
<dbReference type="InterPro" id="IPR027417">
    <property type="entry name" value="P-loop_NTPase"/>
</dbReference>
<evidence type="ECO:0000259" key="9">
    <source>
        <dbReference type="PROSITE" id="PS50929"/>
    </source>
</evidence>
<keyword evidence="4 10" id="KW-0067">ATP-binding</keyword>
<dbReference type="InterPro" id="IPR039421">
    <property type="entry name" value="Type_1_exporter"/>
</dbReference>
<feature type="transmembrane region" description="Helical" evidence="7">
    <location>
        <begin position="150"/>
        <end position="173"/>
    </location>
</feature>
<evidence type="ECO:0000256" key="1">
    <source>
        <dbReference type="ARBA" id="ARBA00004651"/>
    </source>
</evidence>
<feature type="domain" description="ABC transmembrane type-1" evidence="9">
    <location>
        <begin position="17"/>
        <end position="298"/>
    </location>
</feature>
<comment type="subcellular location">
    <subcellularLocation>
        <location evidence="1">Cell membrane</location>
        <topology evidence="1">Multi-pass membrane protein</topology>
    </subcellularLocation>
</comment>
<dbReference type="InterPro" id="IPR036640">
    <property type="entry name" value="ABC1_TM_sf"/>
</dbReference>
<dbReference type="SMART" id="SM00382">
    <property type="entry name" value="AAA"/>
    <property type="match status" value="1"/>
</dbReference>
<name>A0A7I8DJ69_9FIRM</name>
<dbReference type="PROSITE" id="PS50929">
    <property type="entry name" value="ABC_TM1F"/>
    <property type="match status" value="1"/>
</dbReference>
<dbReference type="InterPro" id="IPR003439">
    <property type="entry name" value="ABC_transporter-like_ATP-bd"/>
</dbReference>
<dbReference type="GO" id="GO:0005886">
    <property type="term" value="C:plasma membrane"/>
    <property type="evidence" value="ECO:0007669"/>
    <property type="project" value="UniProtKB-SubCell"/>
</dbReference>
<evidence type="ECO:0000256" key="3">
    <source>
        <dbReference type="ARBA" id="ARBA00022741"/>
    </source>
</evidence>
<dbReference type="KEGG" id="acht:bsdcttw_04450"/>
<accession>A0A7I8DJ69</accession>
<proteinExistence type="predicted"/>
<dbReference type="Pfam" id="PF00664">
    <property type="entry name" value="ABC_membrane"/>
    <property type="match status" value="1"/>
</dbReference>
<dbReference type="InterPro" id="IPR011527">
    <property type="entry name" value="ABC1_TM_dom"/>
</dbReference>
<evidence type="ECO:0000256" key="6">
    <source>
        <dbReference type="ARBA" id="ARBA00023136"/>
    </source>
</evidence>
<dbReference type="SUPFAM" id="SSF90123">
    <property type="entry name" value="ABC transporter transmembrane region"/>
    <property type="match status" value="1"/>
</dbReference>
<organism evidence="10 11">
    <name type="scientific">Anaerocolumna chitinilytica</name>
    <dbReference type="NCBI Taxonomy" id="1727145"/>
    <lineage>
        <taxon>Bacteria</taxon>
        <taxon>Bacillati</taxon>
        <taxon>Bacillota</taxon>
        <taxon>Clostridia</taxon>
        <taxon>Lachnospirales</taxon>
        <taxon>Lachnospiraceae</taxon>
        <taxon>Anaerocolumna</taxon>
    </lineage>
</organism>
<dbReference type="GO" id="GO:0016887">
    <property type="term" value="F:ATP hydrolysis activity"/>
    <property type="evidence" value="ECO:0007669"/>
    <property type="project" value="InterPro"/>
</dbReference>
<dbReference type="PROSITE" id="PS50893">
    <property type="entry name" value="ABC_TRANSPORTER_2"/>
    <property type="match status" value="1"/>
</dbReference>
<dbReference type="InterPro" id="IPR003593">
    <property type="entry name" value="AAA+_ATPase"/>
</dbReference>
<protein>
    <submittedName>
        <fullName evidence="10">ABC transporter ATP-binding protein</fullName>
    </submittedName>
</protein>
<dbReference type="EMBL" id="AP023368">
    <property type="protein sequence ID" value="BCJ97404.1"/>
    <property type="molecule type" value="Genomic_DNA"/>
</dbReference>
<evidence type="ECO:0000256" key="4">
    <source>
        <dbReference type="ARBA" id="ARBA00022840"/>
    </source>
</evidence>
<feature type="transmembrane region" description="Helical" evidence="7">
    <location>
        <begin position="52"/>
        <end position="72"/>
    </location>
</feature>
<reference evidence="10 11" key="1">
    <citation type="submission" date="2020-08" db="EMBL/GenBank/DDBJ databases">
        <title>Draft genome sequencing of an Anaerocolumna strain isolated from anoxic soil subjected to BSD treatment.</title>
        <authorList>
            <person name="Uek A."/>
            <person name="Tonouchi A."/>
        </authorList>
    </citation>
    <scope>NUCLEOTIDE SEQUENCE [LARGE SCALE GENOMIC DNA]</scope>
    <source>
        <strain evidence="10 11">CTTW</strain>
    </source>
</reference>
<dbReference type="Pfam" id="PF00005">
    <property type="entry name" value="ABC_tran"/>
    <property type="match status" value="1"/>
</dbReference>
<dbReference type="PANTHER" id="PTHR24221">
    <property type="entry name" value="ATP-BINDING CASSETTE SUB-FAMILY B"/>
    <property type="match status" value="1"/>
</dbReference>